<name>A0ABR2QYB1_9ROSI</name>
<dbReference type="EMBL" id="JBBPBN010000030">
    <property type="protein sequence ID" value="KAK9005466.1"/>
    <property type="molecule type" value="Genomic_DNA"/>
</dbReference>
<proteinExistence type="predicted"/>
<evidence type="ECO:0000313" key="1">
    <source>
        <dbReference type="EMBL" id="KAK9005466.1"/>
    </source>
</evidence>
<dbReference type="PANTHER" id="PTHR33110">
    <property type="entry name" value="F-BOX/KELCH-REPEAT PROTEIN-RELATED"/>
    <property type="match status" value="1"/>
</dbReference>
<evidence type="ECO:0000313" key="2">
    <source>
        <dbReference type="Proteomes" id="UP001396334"/>
    </source>
</evidence>
<comment type="caution">
    <text evidence="1">The sequence shown here is derived from an EMBL/GenBank/DDBJ whole genome shotgun (WGS) entry which is preliminary data.</text>
</comment>
<evidence type="ECO:0008006" key="3">
    <source>
        <dbReference type="Google" id="ProtNLM"/>
    </source>
</evidence>
<reference evidence="1 2" key="1">
    <citation type="journal article" date="2024" name="G3 (Bethesda)">
        <title>Genome assembly of Hibiscus sabdariffa L. provides insights into metabolisms of medicinal natural products.</title>
        <authorList>
            <person name="Kim T."/>
        </authorList>
    </citation>
    <scope>NUCLEOTIDE SEQUENCE [LARGE SCALE GENOMIC DNA]</scope>
    <source>
        <strain evidence="1">TK-2024</strain>
        <tissue evidence="1">Old leaves</tissue>
    </source>
</reference>
<keyword evidence="2" id="KW-1185">Reference proteome</keyword>
<sequence>MAPTDCIRKRSENYKERPNSKRQLLGKEALNWSGIPCDVVECIIGHLCWADRIRMQAVCKAWSVPSRHIPAIDKFPWALERYSYWLVDPFSGDYVRKKLVGGKERLRFIAEELFGRSAGPLDALVLLPELKRKEPELGFQVSGFSLNATSPECFIILLALGVRDHKIHVNLCSPGDISWRTFEFNSGIEPGEPNFAVSAVYANGVFYCLFAQDLWSSFAVPAVGETSELANTIVSCNSFYRSVVRVKKVSPAMGLPHKKDANYYKNLIQQNGEKQEQGPAQETEDNEVFIVSGSRMHLIELDNCICPTIGPFRRVWNAHVSIVGDFSEEEIESCILDYLGTIRASRNSEREHEFSPIQFRTSPSDLQFQQIFLKDTDEKGMCIISFAEAQLHSEEGNDVRKDLQRKLRGHPLFNGAAS</sequence>
<dbReference type="PANTHER" id="PTHR33110:SF71">
    <property type="entry name" value="F-BOX_KELCH-REPEAT PROTEIN"/>
    <property type="match status" value="1"/>
</dbReference>
<organism evidence="1 2">
    <name type="scientific">Hibiscus sabdariffa</name>
    <name type="common">roselle</name>
    <dbReference type="NCBI Taxonomy" id="183260"/>
    <lineage>
        <taxon>Eukaryota</taxon>
        <taxon>Viridiplantae</taxon>
        <taxon>Streptophyta</taxon>
        <taxon>Embryophyta</taxon>
        <taxon>Tracheophyta</taxon>
        <taxon>Spermatophyta</taxon>
        <taxon>Magnoliopsida</taxon>
        <taxon>eudicotyledons</taxon>
        <taxon>Gunneridae</taxon>
        <taxon>Pentapetalae</taxon>
        <taxon>rosids</taxon>
        <taxon>malvids</taxon>
        <taxon>Malvales</taxon>
        <taxon>Malvaceae</taxon>
        <taxon>Malvoideae</taxon>
        <taxon>Hibiscus</taxon>
    </lineage>
</organism>
<accession>A0ABR2QYB1</accession>
<gene>
    <name evidence="1" type="ORF">V6N11_042897</name>
</gene>
<dbReference type="Proteomes" id="UP001396334">
    <property type="component" value="Unassembled WGS sequence"/>
</dbReference>
<protein>
    <recommendedName>
        <fullName evidence="3">F-box domain-containing protein</fullName>
    </recommendedName>
</protein>